<dbReference type="CDD" id="cd14852">
    <property type="entry name" value="LD-carboxypeptidase"/>
    <property type="match status" value="1"/>
</dbReference>
<keyword evidence="2" id="KW-0812">Transmembrane</keyword>
<dbReference type="SUPFAM" id="SSF55166">
    <property type="entry name" value="Hedgehog/DD-peptidase"/>
    <property type="match status" value="1"/>
</dbReference>
<dbReference type="Pfam" id="PF02557">
    <property type="entry name" value="VanY"/>
    <property type="match status" value="1"/>
</dbReference>
<protein>
    <submittedName>
        <fullName evidence="4">D-alanyl-D-alanine carboxypeptidase</fullName>
        <ecNumber evidence="4">3.4.16.4</ecNumber>
    </submittedName>
</protein>
<dbReference type="Gene3D" id="3.30.1380.10">
    <property type="match status" value="1"/>
</dbReference>
<dbReference type="PANTHER" id="PTHR34385">
    <property type="entry name" value="D-ALANYL-D-ALANINE CARBOXYPEPTIDASE"/>
    <property type="match status" value="1"/>
</dbReference>
<dbReference type="Proteomes" id="UP000380217">
    <property type="component" value="Unassembled WGS sequence"/>
</dbReference>
<dbReference type="InterPro" id="IPR003709">
    <property type="entry name" value="VanY-like_core_dom"/>
</dbReference>
<evidence type="ECO:0000313" key="5">
    <source>
        <dbReference type="Proteomes" id="UP000380217"/>
    </source>
</evidence>
<dbReference type="InterPro" id="IPR052179">
    <property type="entry name" value="DD-CPase-like"/>
</dbReference>
<dbReference type="EC" id="3.4.16.4" evidence="4"/>
<name>A0A564ST18_STRVE</name>
<dbReference type="AlphaFoldDB" id="A0A564ST18"/>
<keyword evidence="2" id="KW-0472">Membrane</keyword>
<sequence>MVKNNYPSRRQAKKQTNWFLVISSVLIAVLLVVAGLYSVFGVSRTVQQTNGSSVTKSSKQATDATQSKDTKGLPDVSPKDWQLLLVNRDNKSKELNPELANVDSVSVDARIAKNVKQFLAAAQEIDPSYHLISGYRSVAYQTELYNSYVQQEMAADPTLTESQAEKKVQTYSQPPGASEHQTGLAIDMSTVDSLNEADPDTVAKVKKLAPKYGFVLRFPDGKTSSTGVGYEDWHFRYVGKESAEYMTEHNITLEEYLALLKEKTK</sequence>
<evidence type="ECO:0000313" key="4">
    <source>
        <dbReference type="EMBL" id="VUW98191.1"/>
    </source>
</evidence>
<dbReference type="GO" id="GO:0009002">
    <property type="term" value="F:serine-type D-Ala-D-Ala carboxypeptidase activity"/>
    <property type="evidence" value="ECO:0007669"/>
    <property type="project" value="UniProtKB-EC"/>
</dbReference>
<dbReference type="RefSeq" id="WP_154864114.1">
    <property type="nucleotide sequence ID" value="NZ_CABHNJ010000020.1"/>
</dbReference>
<feature type="compositionally biased region" description="Polar residues" evidence="1">
    <location>
        <begin position="51"/>
        <end position="65"/>
    </location>
</feature>
<gene>
    <name evidence="4" type="primary">vanYB_2</name>
    <name evidence="4" type="ORF">SSSS39_01024</name>
</gene>
<feature type="transmembrane region" description="Helical" evidence="2">
    <location>
        <begin position="18"/>
        <end position="40"/>
    </location>
</feature>
<keyword evidence="2" id="KW-1133">Transmembrane helix</keyword>
<organism evidence="4 5">
    <name type="scientific">Streptococcus vestibularis</name>
    <dbReference type="NCBI Taxonomy" id="1343"/>
    <lineage>
        <taxon>Bacteria</taxon>
        <taxon>Bacillati</taxon>
        <taxon>Bacillota</taxon>
        <taxon>Bacilli</taxon>
        <taxon>Lactobacillales</taxon>
        <taxon>Streptococcaceae</taxon>
        <taxon>Streptococcus</taxon>
    </lineage>
</organism>
<evidence type="ECO:0000256" key="1">
    <source>
        <dbReference type="SAM" id="MobiDB-lite"/>
    </source>
</evidence>
<feature type="domain" description="D-alanyl-D-alanine carboxypeptidase-like core" evidence="3">
    <location>
        <begin position="106"/>
        <end position="240"/>
    </location>
</feature>
<dbReference type="PANTHER" id="PTHR34385:SF1">
    <property type="entry name" value="PEPTIDOGLYCAN L-ALANYL-D-GLUTAMATE ENDOPEPTIDASE CWLK"/>
    <property type="match status" value="1"/>
</dbReference>
<evidence type="ECO:0000259" key="3">
    <source>
        <dbReference type="Pfam" id="PF02557"/>
    </source>
</evidence>
<keyword evidence="4" id="KW-0121">Carboxypeptidase</keyword>
<feature type="region of interest" description="Disordered" evidence="1">
    <location>
        <begin position="51"/>
        <end position="76"/>
    </location>
</feature>
<evidence type="ECO:0000256" key="2">
    <source>
        <dbReference type="SAM" id="Phobius"/>
    </source>
</evidence>
<dbReference type="InterPro" id="IPR009045">
    <property type="entry name" value="Zn_M74/Hedgehog-like"/>
</dbReference>
<reference evidence="4 5" key="1">
    <citation type="submission" date="2019-07" db="EMBL/GenBank/DDBJ databases">
        <authorList>
            <person name="Hibberd C M."/>
            <person name="Gehrig L. J."/>
            <person name="Chang H.-W."/>
            <person name="Venkatesh S."/>
        </authorList>
    </citation>
    <scope>NUCLEOTIDE SEQUENCE [LARGE SCALE GENOMIC DNA]</scope>
    <source>
        <strain evidence="4">Streptococcus_salivarius_SS_Bg39</strain>
    </source>
</reference>
<dbReference type="EMBL" id="CABHNJ010000020">
    <property type="protein sequence ID" value="VUW98191.1"/>
    <property type="molecule type" value="Genomic_DNA"/>
</dbReference>
<dbReference type="GO" id="GO:0006508">
    <property type="term" value="P:proteolysis"/>
    <property type="evidence" value="ECO:0007669"/>
    <property type="project" value="InterPro"/>
</dbReference>
<proteinExistence type="predicted"/>
<dbReference type="InterPro" id="IPR058193">
    <property type="entry name" value="VanY/YodJ_core_dom"/>
</dbReference>
<keyword evidence="4" id="KW-0378">Hydrolase</keyword>
<keyword evidence="4" id="KW-0645">Protease</keyword>
<accession>A0A564ST18</accession>